<evidence type="ECO:0000313" key="1">
    <source>
        <dbReference type="EMBL" id="CAG8577101.1"/>
    </source>
</evidence>
<organism evidence="1 2">
    <name type="scientific">Cetraspora pellucida</name>
    <dbReference type="NCBI Taxonomy" id="1433469"/>
    <lineage>
        <taxon>Eukaryota</taxon>
        <taxon>Fungi</taxon>
        <taxon>Fungi incertae sedis</taxon>
        <taxon>Mucoromycota</taxon>
        <taxon>Glomeromycotina</taxon>
        <taxon>Glomeromycetes</taxon>
        <taxon>Diversisporales</taxon>
        <taxon>Gigasporaceae</taxon>
        <taxon>Cetraspora</taxon>
    </lineage>
</organism>
<sequence length="84" mass="9852">VLEIKEYNRDRTLNEHKESNMSEKTLHPKQEEKLSQSDIKNIIQNVVTKTMKDLSKKQTSQKTVKPYICYLCSQKSHIVKNCSN</sequence>
<feature type="non-terminal residue" evidence="1">
    <location>
        <position position="1"/>
    </location>
</feature>
<comment type="caution">
    <text evidence="1">The sequence shown here is derived from an EMBL/GenBank/DDBJ whole genome shotgun (WGS) entry which is preliminary data.</text>
</comment>
<name>A0ACA9M969_9GLOM</name>
<keyword evidence="2" id="KW-1185">Reference proteome</keyword>
<dbReference type="EMBL" id="CAJVPW010007108">
    <property type="protein sequence ID" value="CAG8577101.1"/>
    <property type="molecule type" value="Genomic_DNA"/>
</dbReference>
<reference evidence="1" key="1">
    <citation type="submission" date="2021-06" db="EMBL/GenBank/DDBJ databases">
        <authorList>
            <person name="Kallberg Y."/>
            <person name="Tangrot J."/>
            <person name="Rosling A."/>
        </authorList>
    </citation>
    <scope>NUCLEOTIDE SEQUENCE</scope>
    <source>
        <strain evidence="1">28 12/20/2015</strain>
    </source>
</reference>
<proteinExistence type="predicted"/>
<evidence type="ECO:0000313" key="2">
    <source>
        <dbReference type="Proteomes" id="UP000789366"/>
    </source>
</evidence>
<accession>A0ACA9M969</accession>
<dbReference type="Proteomes" id="UP000789366">
    <property type="component" value="Unassembled WGS sequence"/>
</dbReference>
<protein>
    <submittedName>
        <fullName evidence="1">17694_t:CDS:1</fullName>
    </submittedName>
</protein>
<gene>
    <name evidence="1" type="ORF">SPELUC_LOCUS6218</name>
</gene>